<gene>
    <name evidence="2" type="ORF">FB458_2347</name>
</gene>
<dbReference type="RefSeq" id="WP_141848641.1">
    <property type="nucleotide sequence ID" value="NZ_BAAAPR010000014.1"/>
</dbReference>
<protein>
    <submittedName>
        <fullName evidence="2">Uncharacterized protein</fullName>
    </submittedName>
</protein>
<reference evidence="2 3" key="1">
    <citation type="submission" date="2019-06" db="EMBL/GenBank/DDBJ databases">
        <title>Sequencing the genomes of 1000 actinobacteria strains.</title>
        <authorList>
            <person name="Klenk H.-P."/>
        </authorList>
    </citation>
    <scope>NUCLEOTIDE SEQUENCE [LARGE SCALE GENOMIC DNA]</scope>
    <source>
        <strain evidence="2 3">DSM 18607</strain>
    </source>
</reference>
<feature type="transmembrane region" description="Helical" evidence="1">
    <location>
        <begin position="101"/>
        <end position="123"/>
    </location>
</feature>
<comment type="caution">
    <text evidence="2">The sequence shown here is derived from an EMBL/GenBank/DDBJ whole genome shotgun (WGS) entry which is preliminary data.</text>
</comment>
<name>A0A542E1M4_9MICO</name>
<feature type="transmembrane region" description="Helical" evidence="1">
    <location>
        <begin position="70"/>
        <end position="89"/>
    </location>
</feature>
<keyword evidence="1" id="KW-0812">Transmembrane</keyword>
<sequence length="137" mass="14697">MDVWLSVVAVVGAAVLVASVVVQVRWRRRTRAERDAVRYDMARVHKMVRQGSPVGEDDRLAAVLDVEQHVLILPNGVAGLLLAGAIAFNTGTTPAGTTFRYAVGGLMAVSAFASTAIVAGYIVTARRLGIRPRSLWQ</sequence>
<evidence type="ECO:0000256" key="1">
    <source>
        <dbReference type="SAM" id="Phobius"/>
    </source>
</evidence>
<evidence type="ECO:0000313" key="2">
    <source>
        <dbReference type="EMBL" id="TQJ09237.1"/>
    </source>
</evidence>
<feature type="transmembrane region" description="Helical" evidence="1">
    <location>
        <begin position="6"/>
        <end position="24"/>
    </location>
</feature>
<proteinExistence type="predicted"/>
<keyword evidence="1" id="KW-0472">Membrane</keyword>
<organism evidence="2 3">
    <name type="scientific">Lapillicoccus jejuensis</name>
    <dbReference type="NCBI Taxonomy" id="402171"/>
    <lineage>
        <taxon>Bacteria</taxon>
        <taxon>Bacillati</taxon>
        <taxon>Actinomycetota</taxon>
        <taxon>Actinomycetes</taxon>
        <taxon>Micrococcales</taxon>
        <taxon>Intrasporangiaceae</taxon>
        <taxon>Lapillicoccus</taxon>
    </lineage>
</organism>
<keyword evidence="3" id="KW-1185">Reference proteome</keyword>
<dbReference type="EMBL" id="VFMN01000001">
    <property type="protein sequence ID" value="TQJ09237.1"/>
    <property type="molecule type" value="Genomic_DNA"/>
</dbReference>
<evidence type="ECO:0000313" key="3">
    <source>
        <dbReference type="Proteomes" id="UP000317893"/>
    </source>
</evidence>
<dbReference type="AlphaFoldDB" id="A0A542E1M4"/>
<dbReference type="Proteomes" id="UP000317893">
    <property type="component" value="Unassembled WGS sequence"/>
</dbReference>
<accession>A0A542E1M4</accession>
<keyword evidence="1" id="KW-1133">Transmembrane helix</keyword>